<comment type="caution">
    <text evidence="2">The sequence shown here is derived from an EMBL/GenBank/DDBJ whole genome shotgun (WGS) entry which is preliminary data.</text>
</comment>
<sequence length="91" mass="10349">MSICAFCKYVIFACANCIFTHGCCVGLVLLYGITGQLPRALNYLRNPQNKGLKKRGIARYHRAPYQYYRCPPTPHIKISSLKLNLTRPNCI</sequence>
<feature type="transmembrane region" description="Helical" evidence="1">
    <location>
        <begin position="9"/>
        <end position="33"/>
    </location>
</feature>
<keyword evidence="1" id="KW-0812">Transmembrane</keyword>
<organism evidence="2 3">
    <name type="scientific">Hymenochirus boettgeri</name>
    <name type="common">Congo dwarf clawed frog</name>
    <dbReference type="NCBI Taxonomy" id="247094"/>
    <lineage>
        <taxon>Eukaryota</taxon>
        <taxon>Metazoa</taxon>
        <taxon>Chordata</taxon>
        <taxon>Craniata</taxon>
        <taxon>Vertebrata</taxon>
        <taxon>Euteleostomi</taxon>
        <taxon>Amphibia</taxon>
        <taxon>Batrachia</taxon>
        <taxon>Anura</taxon>
        <taxon>Pipoidea</taxon>
        <taxon>Pipidae</taxon>
        <taxon>Pipinae</taxon>
        <taxon>Hymenochirus</taxon>
    </lineage>
</organism>
<keyword evidence="1" id="KW-1133">Transmembrane helix</keyword>
<accession>A0A8T2JLI1</accession>
<name>A0A8T2JLI1_9PIPI</name>
<proteinExistence type="predicted"/>
<dbReference type="EMBL" id="JAACNH010000004">
    <property type="protein sequence ID" value="KAG8445142.1"/>
    <property type="molecule type" value="Genomic_DNA"/>
</dbReference>
<evidence type="ECO:0000256" key="1">
    <source>
        <dbReference type="SAM" id="Phobius"/>
    </source>
</evidence>
<dbReference type="Proteomes" id="UP000812440">
    <property type="component" value="Chromosome 5"/>
</dbReference>
<reference evidence="2" key="1">
    <citation type="thesis" date="2020" institute="ProQuest LLC" country="789 East Eisenhower Parkway, Ann Arbor, MI, USA">
        <title>Comparative Genomics and Chromosome Evolution.</title>
        <authorList>
            <person name="Mudd A.B."/>
        </authorList>
    </citation>
    <scope>NUCLEOTIDE SEQUENCE</scope>
    <source>
        <strain evidence="2">Female2</strain>
        <tissue evidence="2">Blood</tissue>
    </source>
</reference>
<keyword evidence="3" id="KW-1185">Reference proteome</keyword>
<evidence type="ECO:0000313" key="3">
    <source>
        <dbReference type="Proteomes" id="UP000812440"/>
    </source>
</evidence>
<gene>
    <name evidence="2" type="ORF">GDO86_010056</name>
</gene>
<dbReference type="AlphaFoldDB" id="A0A8T2JLI1"/>
<evidence type="ECO:0000313" key="2">
    <source>
        <dbReference type="EMBL" id="KAG8445142.1"/>
    </source>
</evidence>
<keyword evidence="1" id="KW-0472">Membrane</keyword>
<protein>
    <submittedName>
        <fullName evidence="2">Uncharacterized protein</fullName>
    </submittedName>
</protein>